<dbReference type="Proteomes" id="UP001480595">
    <property type="component" value="Unassembled WGS sequence"/>
</dbReference>
<feature type="region of interest" description="Disordered" evidence="1">
    <location>
        <begin position="97"/>
        <end position="120"/>
    </location>
</feature>
<proteinExistence type="predicted"/>
<evidence type="ECO:0000313" key="3">
    <source>
        <dbReference type="Proteomes" id="UP001480595"/>
    </source>
</evidence>
<feature type="compositionally biased region" description="Acidic residues" evidence="1">
    <location>
        <begin position="99"/>
        <end position="115"/>
    </location>
</feature>
<name>A0ABR1TN98_9PEZI</name>
<dbReference type="GeneID" id="92094337"/>
<reference evidence="2 3" key="1">
    <citation type="submission" date="2023-01" db="EMBL/GenBank/DDBJ databases">
        <title>Analysis of 21 Apiospora genomes using comparative genomics revels a genus with tremendous synthesis potential of carbohydrate active enzymes and secondary metabolites.</title>
        <authorList>
            <person name="Sorensen T."/>
        </authorList>
    </citation>
    <scope>NUCLEOTIDE SEQUENCE [LARGE SCALE GENOMIC DNA]</scope>
    <source>
        <strain evidence="2 3">CBS 135458</strain>
    </source>
</reference>
<organism evidence="2 3">
    <name type="scientific">Apiospora phragmitis</name>
    <dbReference type="NCBI Taxonomy" id="2905665"/>
    <lineage>
        <taxon>Eukaryota</taxon>
        <taxon>Fungi</taxon>
        <taxon>Dikarya</taxon>
        <taxon>Ascomycota</taxon>
        <taxon>Pezizomycotina</taxon>
        <taxon>Sordariomycetes</taxon>
        <taxon>Xylariomycetidae</taxon>
        <taxon>Amphisphaeriales</taxon>
        <taxon>Apiosporaceae</taxon>
        <taxon>Apiospora</taxon>
    </lineage>
</organism>
<accession>A0ABR1TN98</accession>
<evidence type="ECO:0000256" key="1">
    <source>
        <dbReference type="SAM" id="MobiDB-lite"/>
    </source>
</evidence>
<comment type="caution">
    <text evidence="2">The sequence shown here is derived from an EMBL/GenBank/DDBJ whole genome shotgun (WGS) entry which is preliminary data.</text>
</comment>
<keyword evidence="3" id="KW-1185">Reference proteome</keyword>
<evidence type="ECO:0000313" key="2">
    <source>
        <dbReference type="EMBL" id="KAK8048135.1"/>
    </source>
</evidence>
<sequence>MATIPGAVDGLQVASDMFRHRVGQRIGGYHNALFFCFRRALHLERDTDCAMWTITLRIPRDRNVPGPVLVAAAEAAETDGDADPTADPLDEFVDKLEQPDDEMDTDSDNDSGSDLDGERLDDGIANHPPIIWKRLPGDCITTIVQSLDGYKLANRMFLGRVKERIGHAGSTVVTKLCPAPDNSFYMTMWIYREDVSSSSSVRFNNGPWILLDEDTERQLCT</sequence>
<gene>
    <name evidence="2" type="ORF">PG994_009865</name>
</gene>
<dbReference type="RefSeq" id="XP_066710384.1">
    <property type="nucleotide sequence ID" value="XM_066861274.1"/>
</dbReference>
<protein>
    <submittedName>
        <fullName evidence="2">Uncharacterized protein</fullName>
    </submittedName>
</protein>
<dbReference type="EMBL" id="JAQQWL010000011">
    <property type="protein sequence ID" value="KAK8048135.1"/>
    <property type="molecule type" value="Genomic_DNA"/>
</dbReference>